<dbReference type="InterPro" id="IPR023996">
    <property type="entry name" value="TonB-dep_OMP_SusC/RagA"/>
</dbReference>
<dbReference type="PROSITE" id="PS52016">
    <property type="entry name" value="TONB_DEPENDENT_REC_3"/>
    <property type="match status" value="1"/>
</dbReference>
<accession>A0ABS3Z3E9</accession>
<dbReference type="EMBL" id="JAGHKO010000014">
    <property type="protein sequence ID" value="MBO9204689.1"/>
    <property type="molecule type" value="Genomic_DNA"/>
</dbReference>
<name>A0ABS3Z3E9_9BACT</name>
<keyword evidence="1" id="KW-1134">Transmembrane beta strand</keyword>
<comment type="subcellular location">
    <subcellularLocation>
        <location evidence="1">Cell outer membrane</location>
        <topology evidence="1">Multi-pass membrane protein</topology>
    </subcellularLocation>
</comment>
<organism evidence="3 4">
    <name type="scientific">Niastella soli</name>
    <dbReference type="NCBI Taxonomy" id="2821487"/>
    <lineage>
        <taxon>Bacteria</taxon>
        <taxon>Pseudomonadati</taxon>
        <taxon>Bacteroidota</taxon>
        <taxon>Chitinophagia</taxon>
        <taxon>Chitinophagales</taxon>
        <taxon>Chitinophagaceae</taxon>
        <taxon>Niastella</taxon>
    </lineage>
</organism>
<comment type="similarity">
    <text evidence="1">Belongs to the TonB-dependent receptor family.</text>
</comment>
<keyword evidence="1" id="KW-0998">Cell outer membrane</keyword>
<evidence type="ECO:0000313" key="4">
    <source>
        <dbReference type="Proteomes" id="UP000677244"/>
    </source>
</evidence>
<sequence length="1120" mass="125465">MVCLVVVTKGYSQGQQHAPKKLISAHYDNESLYKVVRDLSNRAGLRFLMDAECSKYTVSVTINKDNATLEEVLDLAFKKQPVNYRLSPAIIMVVPKNVTGRVTDPEGKPIAGVTVAGVIHKCMTNENGEFMLLEATCDPFIEFSCVGFETYLHEQYGDTLVTIKMKINPATQDPVYKVNTGYQYLPKERVTGSFSPITKKQLERQVTTSILDKIEGRGGGVLLNKNRMPGTNLPFIAVRGQSTISANTEPLYVLDNLPYYGNIDNINPNDIESITVLKDAAATSIWGARAGNGVVVLTTKKGSELNKPVLEWNSALTITAKPDLWYLPFPSANDFIEVNKELFDQNYFIERLSSYYALVPPDVEIRQQNKLGNMTDKDMEAQLNTLRAKDVRYDLSRLYQTGVTNRHNLSVTGGTANLKYYLGGGFENENRTQVNSYRQRISLTGNLNFSKKNYELGIQGFFTDTRSKTHPMPDRLYPYSELKNVMGDPNDVPRDLNDQYKDSVKGIVQDWAYRPLQEYNENAAFTKGSHTRLTITGKLQLTSYLTAQLILEHQQGSDELNEVKGSASYYARNLQNKFAVENRGGAEYLIPPGGILDWETNAYTANKARLQLNFEKNKNRNFRILALGGIEVGRFKTDTSVMRYFGYFGDRDRAVAATNFEGSYPLLYDQYTMATVPNLNHMGARFDYFPSAFANGAVTVWRKYTFSVSGRMDQSNLFGVKTNNQTVPLGSVGFKWNVGDETFYPLPFLTNCIIRASYGSSGNVDKSTTAYTSALAAPVNRYGAIPMGIISPDNPFLRWEKSKLFNAGVELSDSRKQLELGFEYYHRKSKFLLGPGAQDPSLGSSFFWGNNAAMDGCGFDASIQTNHSLGRKWRLNNLLLLSKTTNKVIHYDAPVTQAWVYADPKYVTPKEGAPVYSLYAFRWAGLDAVGDPLGYLNGEKNKNYSVLVDTSADNLVRKGSAVPTVFGSWFTSLSYGQFTVSFTLIGKFNYYLRRSSVNYTDPLFVAFAGLNDYSSRWQAGQENNTNVPAVKANNPDRELFYTNAEPLVVKGDQVRLHDVSFQYNMPSPIVKKWKLQAMSFYLYGRNLGPIWKAAPGNIDPDYLTGYPAPRNITVGVKCTF</sequence>
<dbReference type="InterPro" id="IPR012910">
    <property type="entry name" value="Plug_dom"/>
</dbReference>
<dbReference type="InterPro" id="IPR008969">
    <property type="entry name" value="CarboxyPept-like_regulatory"/>
</dbReference>
<keyword evidence="1" id="KW-0472">Membrane</keyword>
<protein>
    <submittedName>
        <fullName evidence="3">SusC/RagA family TonB-linked outer membrane protein</fullName>
    </submittedName>
</protein>
<dbReference type="NCBIfam" id="TIGR04057">
    <property type="entry name" value="SusC_RagA_signa"/>
    <property type="match status" value="1"/>
</dbReference>
<evidence type="ECO:0000256" key="1">
    <source>
        <dbReference type="PROSITE-ProRule" id="PRU01360"/>
    </source>
</evidence>
<comment type="caution">
    <text evidence="3">The sequence shown here is derived from an EMBL/GenBank/DDBJ whole genome shotgun (WGS) entry which is preliminary data.</text>
</comment>
<keyword evidence="1" id="KW-0813">Transport</keyword>
<dbReference type="InterPro" id="IPR039426">
    <property type="entry name" value="TonB-dep_rcpt-like"/>
</dbReference>
<evidence type="ECO:0000259" key="2">
    <source>
        <dbReference type="Pfam" id="PF07715"/>
    </source>
</evidence>
<feature type="domain" description="TonB-dependent receptor plug" evidence="2">
    <location>
        <begin position="187"/>
        <end position="294"/>
    </location>
</feature>
<dbReference type="Gene3D" id="2.170.130.10">
    <property type="entry name" value="TonB-dependent receptor, plug domain"/>
    <property type="match status" value="1"/>
</dbReference>
<dbReference type="Pfam" id="PF07715">
    <property type="entry name" value="Plug"/>
    <property type="match status" value="1"/>
</dbReference>
<dbReference type="InterPro" id="IPR023997">
    <property type="entry name" value="TonB-dep_OMP_SusC/RagA_CS"/>
</dbReference>
<dbReference type="Proteomes" id="UP000677244">
    <property type="component" value="Unassembled WGS sequence"/>
</dbReference>
<dbReference type="SUPFAM" id="SSF49464">
    <property type="entry name" value="Carboxypeptidase regulatory domain-like"/>
    <property type="match status" value="1"/>
</dbReference>
<keyword evidence="1" id="KW-0812">Transmembrane</keyword>
<reference evidence="3 4" key="1">
    <citation type="submission" date="2021-03" db="EMBL/GenBank/DDBJ databases">
        <title>Assistant Professor.</title>
        <authorList>
            <person name="Huq M.A."/>
        </authorList>
    </citation>
    <scope>NUCLEOTIDE SEQUENCE [LARGE SCALE GENOMIC DNA]</scope>
    <source>
        <strain evidence="3 4">MAH-29</strain>
    </source>
</reference>
<proteinExistence type="inferred from homology"/>
<evidence type="ECO:0000313" key="3">
    <source>
        <dbReference type="EMBL" id="MBO9204689.1"/>
    </source>
</evidence>
<keyword evidence="4" id="KW-1185">Reference proteome</keyword>
<dbReference type="SUPFAM" id="SSF56935">
    <property type="entry name" value="Porins"/>
    <property type="match status" value="1"/>
</dbReference>
<dbReference type="NCBIfam" id="TIGR04056">
    <property type="entry name" value="OMP_RagA_SusC"/>
    <property type="match status" value="1"/>
</dbReference>
<dbReference type="InterPro" id="IPR037066">
    <property type="entry name" value="Plug_dom_sf"/>
</dbReference>
<gene>
    <name evidence="3" type="ORF">J7I42_30655</name>
</gene>